<dbReference type="InterPro" id="IPR009051">
    <property type="entry name" value="Helical_ferredxn"/>
</dbReference>
<name>A0A518DAL9_9BACT</name>
<dbReference type="Pfam" id="PF13183">
    <property type="entry name" value="Fer4_8"/>
    <property type="match status" value="1"/>
</dbReference>
<keyword evidence="1 6" id="KW-0004">4Fe-4S</keyword>
<dbReference type="PROSITE" id="PS00198">
    <property type="entry name" value="4FE4S_FER_1"/>
    <property type="match status" value="1"/>
</dbReference>
<dbReference type="AlphaFoldDB" id="A0A518DAL9"/>
<keyword evidence="3" id="KW-0677">Repeat</keyword>
<comment type="catalytic activity">
    <reaction evidence="6">
        <text>glycolate + A = glyoxylate + AH2</text>
        <dbReference type="Rhea" id="RHEA:21264"/>
        <dbReference type="ChEBI" id="CHEBI:13193"/>
        <dbReference type="ChEBI" id="CHEBI:17499"/>
        <dbReference type="ChEBI" id="CHEBI:29805"/>
        <dbReference type="ChEBI" id="CHEBI:36655"/>
        <dbReference type="EC" id="1.1.99.14"/>
    </reaction>
</comment>
<dbReference type="InterPro" id="IPR004017">
    <property type="entry name" value="Cys_rich_dom"/>
</dbReference>
<keyword evidence="6" id="KW-0813">Transport</keyword>
<organism evidence="8 9">
    <name type="scientific">Pirellulimonas nuda</name>
    <dbReference type="NCBI Taxonomy" id="2528009"/>
    <lineage>
        <taxon>Bacteria</taxon>
        <taxon>Pseudomonadati</taxon>
        <taxon>Planctomycetota</taxon>
        <taxon>Planctomycetia</taxon>
        <taxon>Pirellulales</taxon>
        <taxon>Lacipirellulaceae</taxon>
        <taxon>Pirellulimonas</taxon>
    </lineage>
</organism>
<comment type="cofactor">
    <cofactor evidence="6">
        <name>[4Fe-4S] cluster</name>
        <dbReference type="ChEBI" id="CHEBI:49883"/>
    </cofactor>
    <text evidence="6">Binds 2 [4Fe-4S] clusters.</text>
</comment>
<feature type="domain" description="4Fe-4S ferredoxin-type" evidence="7">
    <location>
        <begin position="65"/>
        <end position="94"/>
    </location>
</feature>
<dbReference type="GO" id="GO:0051539">
    <property type="term" value="F:4 iron, 4 sulfur cluster binding"/>
    <property type="evidence" value="ECO:0007669"/>
    <property type="project" value="UniProtKB-UniRule"/>
</dbReference>
<evidence type="ECO:0000256" key="6">
    <source>
        <dbReference type="PIRNR" id="PIRNR000139"/>
    </source>
</evidence>
<dbReference type="InterPro" id="IPR017896">
    <property type="entry name" value="4Fe4S_Fe-S-bd"/>
</dbReference>
<dbReference type="PANTHER" id="PTHR32479:SF17">
    <property type="entry name" value="GLYCOLATE OXIDASE IRON-SULFUR SUBUNIT"/>
    <property type="match status" value="1"/>
</dbReference>
<evidence type="ECO:0000256" key="5">
    <source>
        <dbReference type="ARBA" id="ARBA00023014"/>
    </source>
</evidence>
<dbReference type="KEGG" id="pnd:Pla175_19080"/>
<proteinExistence type="predicted"/>
<dbReference type="GO" id="GO:0046872">
    <property type="term" value="F:metal ion binding"/>
    <property type="evidence" value="ECO:0007669"/>
    <property type="project" value="UniProtKB-UniRule"/>
</dbReference>
<comment type="function">
    <text evidence="6">Component of a complex that catalyzes the oxidation of glycolate to glyoxylate.</text>
</comment>
<gene>
    <name evidence="8" type="primary">lutA_3</name>
    <name evidence="8" type="ORF">Pla175_19080</name>
</gene>
<keyword evidence="6" id="KW-0249">Electron transport</keyword>
<keyword evidence="5 6" id="KW-0411">Iron-sulfur</keyword>
<dbReference type="Pfam" id="PF02754">
    <property type="entry name" value="CCG"/>
    <property type="match status" value="2"/>
</dbReference>
<dbReference type="EMBL" id="CP036291">
    <property type="protein sequence ID" value="QDU88530.1"/>
    <property type="molecule type" value="Genomic_DNA"/>
</dbReference>
<dbReference type="InterPro" id="IPR017900">
    <property type="entry name" value="4Fe4S_Fe_S_CS"/>
</dbReference>
<keyword evidence="4 6" id="KW-0408">Iron</keyword>
<dbReference type="Proteomes" id="UP000317429">
    <property type="component" value="Chromosome"/>
</dbReference>
<dbReference type="PIRSF" id="PIRSF000139">
    <property type="entry name" value="Glc_ox_4Fe-4S"/>
    <property type="match status" value="1"/>
</dbReference>
<evidence type="ECO:0000256" key="3">
    <source>
        <dbReference type="ARBA" id="ARBA00022737"/>
    </source>
</evidence>
<evidence type="ECO:0000256" key="2">
    <source>
        <dbReference type="ARBA" id="ARBA00022723"/>
    </source>
</evidence>
<evidence type="ECO:0000256" key="1">
    <source>
        <dbReference type="ARBA" id="ARBA00022485"/>
    </source>
</evidence>
<dbReference type="PANTHER" id="PTHR32479">
    <property type="entry name" value="GLYCOLATE OXIDASE IRON-SULFUR SUBUNIT"/>
    <property type="match status" value="1"/>
</dbReference>
<dbReference type="SUPFAM" id="SSF54862">
    <property type="entry name" value="4Fe-4S ferredoxins"/>
    <property type="match status" value="1"/>
</dbReference>
<dbReference type="OrthoDB" id="9770306at2"/>
<dbReference type="GO" id="GO:0019154">
    <property type="term" value="F:glycolate dehydrogenase activity"/>
    <property type="evidence" value="ECO:0007669"/>
    <property type="project" value="UniProtKB-EC"/>
</dbReference>
<evidence type="ECO:0000256" key="4">
    <source>
        <dbReference type="ARBA" id="ARBA00023004"/>
    </source>
</evidence>
<comment type="catalytic activity">
    <reaction evidence="6">
        <text>(R)-lactate + A = pyruvate + AH2</text>
        <dbReference type="Rhea" id="RHEA:15089"/>
        <dbReference type="ChEBI" id="CHEBI:13193"/>
        <dbReference type="ChEBI" id="CHEBI:15361"/>
        <dbReference type="ChEBI" id="CHEBI:16004"/>
        <dbReference type="ChEBI" id="CHEBI:17499"/>
    </reaction>
</comment>
<evidence type="ECO:0000313" key="9">
    <source>
        <dbReference type="Proteomes" id="UP000317429"/>
    </source>
</evidence>
<reference evidence="8 9" key="1">
    <citation type="submission" date="2019-02" db="EMBL/GenBank/DDBJ databases">
        <title>Deep-cultivation of Planctomycetes and their phenomic and genomic characterization uncovers novel biology.</title>
        <authorList>
            <person name="Wiegand S."/>
            <person name="Jogler M."/>
            <person name="Boedeker C."/>
            <person name="Pinto D."/>
            <person name="Vollmers J."/>
            <person name="Rivas-Marin E."/>
            <person name="Kohn T."/>
            <person name="Peeters S.H."/>
            <person name="Heuer A."/>
            <person name="Rast P."/>
            <person name="Oberbeckmann S."/>
            <person name="Bunk B."/>
            <person name="Jeske O."/>
            <person name="Meyerdierks A."/>
            <person name="Storesund J.E."/>
            <person name="Kallscheuer N."/>
            <person name="Luecker S."/>
            <person name="Lage O.M."/>
            <person name="Pohl T."/>
            <person name="Merkel B.J."/>
            <person name="Hornburger P."/>
            <person name="Mueller R.-W."/>
            <person name="Bruemmer F."/>
            <person name="Labrenz M."/>
            <person name="Spormann A.M."/>
            <person name="Op den Camp H."/>
            <person name="Overmann J."/>
            <person name="Amann R."/>
            <person name="Jetten M.S.M."/>
            <person name="Mascher T."/>
            <person name="Medema M.H."/>
            <person name="Devos D.P."/>
            <person name="Kaster A.-K."/>
            <person name="Ovreas L."/>
            <person name="Rohde M."/>
            <person name="Galperin M.Y."/>
            <person name="Jogler C."/>
        </authorList>
    </citation>
    <scope>NUCLEOTIDE SEQUENCE [LARGE SCALE GENOMIC DNA]</scope>
    <source>
        <strain evidence="8 9">Pla175</strain>
    </source>
</reference>
<dbReference type="EC" id="1.1.99.14" evidence="6"/>
<accession>A0A518DAL9</accession>
<dbReference type="InterPro" id="IPR012257">
    <property type="entry name" value="Glc_ox_4Fe-4S"/>
</dbReference>
<protein>
    <recommendedName>
        <fullName evidence="6">Glycolate oxidase iron-sulfur subunit</fullName>
        <ecNumber evidence="6">1.1.99.14</ecNumber>
    </recommendedName>
</protein>
<feature type="domain" description="4Fe-4S ferredoxin-type" evidence="7">
    <location>
        <begin position="14"/>
        <end position="45"/>
    </location>
</feature>
<sequence length="418" mass="44653">MQHKIPIAQLGPQAEAMAGAVSSCVHCGFCLPACPTYQVLGEEMDSPRGRIFLMKDVLEGNLALEEALPYIDRCLGCLGCEPACPSGVPYRNLLTPFRAHAEQRRKRSLFDRLLRQVVLQTLPYPGRFRASARLGKLAAFTAPLLPTRLRNMLAMLPAHIPPARPLPTFTPAVGPRRARVALLAGCAQQVLAPQINHAAIRVLSHSGVDVLTPRGQSCCGALSAHTGAAQQAKRLARRNLAAFPLEVDCVVTTAAGCGSGMHEYPLWFRGEPDEAAARRLAEQTKDVCAFLDELGGYRPAALAAPVRVAYHDACHLSHGQGVAAQPRRLLGLIGNLELLDVPGGEFCCGSAGTYNLEQPQTAHELGRRKAEAILSTGAQAVATGNIGCMVQVEQHLAALGRPLPVRHTIEWLADAAAG</sequence>
<keyword evidence="2 6" id="KW-0479">Metal-binding</keyword>
<evidence type="ECO:0000259" key="7">
    <source>
        <dbReference type="PROSITE" id="PS51379"/>
    </source>
</evidence>
<keyword evidence="9" id="KW-1185">Reference proteome</keyword>
<evidence type="ECO:0000313" key="8">
    <source>
        <dbReference type="EMBL" id="QDU88530.1"/>
    </source>
</evidence>
<dbReference type="Gene3D" id="1.10.1060.10">
    <property type="entry name" value="Alpha-helical ferredoxin"/>
    <property type="match status" value="1"/>
</dbReference>
<dbReference type="PROSITE" id="PS51379">
    <property type="entry name" value="4FE4S_FER_2"/>
    <property type="match status" value="2"/>
</dbReference>